<organism evidence="1 2">
    <name type="scientific">Methylorubrum thiocyanatum</name>
    <dbReference type="NCBI Taxonomy" id="47958"/>
    <lineage>
        <taxon>Bacteria</taxon>
        <taxon>Pseudomonadati</taxon>
        <taxon>Pseudomonadota</taxon>
        <taxon>Alphaproteobacteria</taxon>
        <taxon>Hyphomicrobiales</taxon>
        <taxon>Methylobacteriaceae</taxon>
        <taxon>Methylorubrum</taxon>
    </lineage>
</organism>
<accession>A0AA40VDY6</accession>
<reference evidence="1 2" key="1">
    <citation type="submission" date="2020-08" db="EMBL/GenBank/DDBJ databases">
        <title>Genomic Encyclopedia of Type Strains, Phase IV (KMG-IV): sequencing the most valuable type-strain genomes for metagenomic binning, comparative biology and taxonomic classification.</title>
        <authorList>
            <person name="Goeker M."/>
        </authorList>
    </citation>
    <scope>NUCLEOTIDE SEQUENCE [LARGE SCALE GENOMIC DNA]</scope>
    <source>
        <strain evidence="1 2">DSM 11490</strain>
    </source>
</reference>
<gene>
    <name evidence="1" type="ORF">HNR51_004173</name>
</gene>
<proteinExistence type="predicted"/>
<evidence type="ECO:0000313" key="1">
    <source>
        <dbReference type="EMBL" id="MBA8915077.1"/>
    </source>
</evidence>
<name>A0AA40VDY6_9HYPH</name>
<dbReference type="GO" id="GO:0003677">
    <property type="term" value="F:DNA binding"/>
    <property type="evidence" value="ECO:0007669"/>
    <property type="project" value="UniProtKB-KW"/>
</dbReference>
<evidence type="ECO:0000313" key="2">
    <source>
        <dbReference type="Proteomes" id="UP000543554"/>
    </source>
</evidence>
<keyword evidence="2" id="KW-1185">Reference proteome</keyword>
<keyword evidence="1" id="KW-0238">DNA-binding</keyword>
<comment type="caution">
    <text evidence="1">The sequence shown here is derived from an EMBL/GenBank/DDBJ whole genome shotgun (WGS) entry which is preliminary data.</text>
</comment>
<dbReference type="EMBL" id="JACJIB010000007">
    <property type="protein sequence ID" value="MBA8915077.1"/>
    <property type="molecule type" value="Genomic_DNA"/>
</dbReference>
<dbReference type="Gene3D" id="1.10.10.10">
    <property type="entry name" value="Winged helix-like DNA-binding domain superfamily/Winged helix DNA-binding domain"/>
    <property type="match status" value="1"/>
</dbReference>
<dbReference type="RefSeq" id="WP_182556153.1">
    <property type="nucleotide sequence ID" value="NZ_BPRF01000004.1"/>
</dbReference>
<dbReference type="InterPro" id="IPR036388">
    <property type="entry name" value="WH-like_DNA-bd_sf"/>
</dbReference>
<dbReference type="Proteomes" id="UP000543554">
    <property type="component" value="Unassembled WGS sequence"/>
</dbReference>
<sequence>MNRDPGGRPPCRIPRARCERYIAEGLTLAQMAAREGWSVSTVQKHLLALGLRMPSRARVRVEDLLSIMAGDETVRDVCERLGVTRAAVHQRAHRHGLDLGVRRGRPCTRQLTFFFREAA</sequence>
<dbReference type="AlphaFoldDB" id="A0AA40VDY6"/>
<protein>
    <submittedName>
        <fullName evidence="1">AraC-like DNA-binding protein</fullName>
    </submittedName>
</protein>